<gene>
    <name evidence="2" type="ORF">KSB_01090</name>
</gene>
<dbReference type="EMBL" id="BNJG01000001">
    <property type="protein sequence ID" value="GHO51634.1"/>
    <property type="molecule type" value="Genomic_DNA"/>
</dbReference>
<reference evidence="2 3" key="1">
    <citation type="journal article" date="2021" name="Int. J. Syst. Evol. Microbiol.">
        <title>Reticulibacter mediterranei gen. nov., sp. nov., within the new family Reticulibacteraceae fam. nov., and Ktedonospora formicarum gen. nov., sp. nov., Ktedonobacter robiniae sp. nov., Dictyobacter formicarum sp. nov. and Dictyobacter arantiisoli sp. nov., belonging to the class Ktedonobacteria.</title>
        <authorList>
            <person name="Yabe S."/>
            <person name="Zheng Y."/>
            <person name="Wang C.M."/>
            <person name="Sakai Y."/>
            <person name="Abe K."/>
            <person name="Yokota A."/>
            <person name="Donadio S."/>
            <person name="Cavaletti L."/>
            <person name="Monciardini P."/>
        </authorList>
    </citation>
    <scope>NUCLEOTIDE SEQUENCE [LARGE SCALE GENOMIC DNA]</scope>
    <source>
        <strain evidence="2 3">SOSP1-30</strain>
    </source>
</reference>
<feature type="transmembrane region" description="Helical" evidence="1">
    <location>
        <begin position="12"/>
        <end position="37"/>
    </location>
</feature>
<evidence type="ECO:0000256" key="1">
    <source>
        <dbReference type="SAM" id="Phobius"/>
    </source>
</evidence>
<keyword evidence="3" id="KW-1185">Reference proteome</keyword>
<dbReference type="RefSeq" id="WP_201368628.1">
    <property type="nucleotide sequence ID" value="NZ_BNJG01000001.1"/>
</dbReference>
<protein>
    <recommendedName>
        <fullName evidence="4">DUF5668 domain-containing protein</fullName>
    </recommendedName>
</protein>
<sequence>MMNKLRGRNLKHPGCLIGVTTGLTVGIILAGVMAAVFNINLSVILWSWLIFIVVLGTIGWIIGDRMSSRFPALEEETAPSQADAPPPQE</sequence>
<keyword evidence="1" id="KW-0812">Transmembrane</keyword>
<evidence type="ECO:0008006" key="4">
    <source>
        <dbReference type="Google" id="ProtNLM"/>
    </source>
</evidence>
<comment type="caution">
    <text evidence="2">The sequence shown here is derived from an EMBL/GenBank/DDBJ whole genome shotgun (WGS) entry which is preliminary data.</text>
</comment>
<accession>A0ABQ3UFY9</accession>
<evidence type="ECO:0000313" key="3">
    <source>
        <dbReference type="Proteomes" id="UP000654345"/>
    </source>
</evidence>
<proteinExistence type="predicted"/>
<feature type="transmembrane region" description="Helical" evidence="1">
    <location>
        <begin position="43"/>
        <end position="63"/>
    </location>
</feature>
<keyword evidence="1" id="KW-0472">Membrane</keyword>
<name>A0ABQ3UFY9_9CHLR</name>
<organism evidence="2 3">
    <name type="scientific">Ktedonobacter robiniae</name>
    <dbReference type="NCBI Taxonomy" id="2778365"/>
    <lineage>
        <taxon>Bacteria</taxon>
        <taxon>Bacillati</taxon>
        <taxon>Chloroflexota</taxon>
        <taxon>Ktedonobacteria</taxon>
        <taxon>Ktedonobacterales</taxon>
        <taxon>Ktedonobacteraceae</taxon>
        <taxon>Ktedonobacter</taxon>
    </lineage>
</organism>
<keyword evidence="1" id="KW-1133">Transmembrane helix</keyword>
<dbReference type="Proteomes" id="UP000654345">
    <property type="component" value="Unassembled WGS sequence"/>
</dbReference>
<evidence type="ECO:0000313" key="2">
    <source>
        <dbReference type="EMBL" id="GHO51634.1"/>
    </source>
</evidence>